<gene>
    <name evidence="2" type="ORF">DIURU_001768</name>
</gene>
<proteinExistence type="inferred from homology"/>
<accession>A0A642UV16</accession>
<dbReference type="VEuPathDB" id="FungiDB:DIURU_001768"/>
<dbReference type="Pfam" id="PF01875">
    <property type="entry name" value="Memo"/>
    <property type="match status" value="1"/>
</dbReference>
<dbReference type="HAMAP" id="MF_00055">
    <property type="entry name" value="MEMO1"/>
    <property type="match status" value="1"/>
</dbReference>
<dbReference type="Proteomes" id="UP000449547">
    <property type="component" value="Unassembled WGS sequence"/>
</dbReference>
<dbReference type="RefSeq" id="XP_034013447.1">
    <property type="nucleotide sequence ID" value="XM_034154347.1"/>
</dbReference>
<name>A0A642UV16_DIURU</name>
<dbReference type="GeneID" id="54780421"/>
<dbReference type="EMBL" id="SWFT01000051">
    <property type="protein sequence ID" value="KAA8904932.1"/>
    <property type="molecule type" value="Genomic_DNA"/>
</dbReference>
<organism evidence="2 3">
    <name type="scientific">Diutina rugosa</name>
    <name type="common">Yeast</name>
    <name type="synonym">Candida rugosa</name>
    <dbReference type="NCBI Taxonomy" id="5481"/>
    <lineage>
        <taxon>Eukaryota</taxon>
        <taxon>Fungi</taxon>
        <taxon>Dikarya</taxon>
        <taxon>Ascomycota</taxon>
        <taxon>Saccharomycotina</taxon>
        <taxon>Pichiomycetes</taxon>
        <taxon>Debaryomycetaceae</taxon>
        <taxon>Diutina</taxon>
    </lineage>
</organism>
<sequence length="307" mass="33675">MSVRHASHAGSWYTSDKHKLKSQLAGLFQQASSVVGDSSVPGARFLVGPHAGYTYSGERLAETFAAWDAHSTRRVFILGPSHHVLYRGVAMVSPFAYYDTPLGRLAVDTEVVDELTKLPVFRKMSEDVDEDEHSFEMHAPFIYYKHPSVKIIPIMISSMDAKLCSALVAALEPYAANPENTFCVSSDFCHWGRSFDYTKYIADRPSGPVEDAPLTSLRSGSPPGMPLYKSIELLDRRGMDIASSGDAAGWDRYIQKTGNTICGQKPISVLLRLLHGTGIEWIGYSQSNKAKSLADHSVSYASGYAVA</sequence>
<dbReference type="OrthoDB" id="417112at2759"/>
<keyword evidence="3" id="KW-1185">Reference proteome</keyword>
<evidence type="ECO:0000256" key="1">
    <source>
        <dbReference type="ARBA" id="ARBA00006315"/>
    </source>
</evidence>
<protein>
    <recommendedName>
        <fullName evidence="4">AmmeMemoRadiSam system protein B</fullName>
    </recommendedName>
</protein>
<evidence type="ECO:0000313" key="2">
    <source>
        <dbReference type="EMBL" id="KAA8904932.1"/>
    </source>
</evidence>
<dbReference type="NCBIfam" id="TIGR04336">
    <property type="entry name" value="AmmeMemoSam_B"/>
    <property type="match status" value="1"/>
</dbReference>
<dbReference type="OMA" id="MHLPYIH"/>
<dbReference type="CDD" id="cd07361">
    <property type="entry name" value="MEMO_like"/>
    <property type="match status" value="1"/>
</dbReference>
<comment type="caution">
    <text evidence="2">The sequence shown here is derived from an EMBL/GenBank/DDBJ whole genome shotgun (WGS) entry which is preliminary data.</text>
</comment>
<dbReference type="PANTHER" id="PTHR11060">
    <property type="entry name" value="PROTEIN MEMO1"/>
    <property type="match status" value="1"/>
</dbReference>
<evidence type="ECO:0000313" key="3">
    <source>
        <dbReference type="Proteomes" id="UP000449547"/>
    </source>
</evidence>
<comment type="similarity">
    <text evidence="1">Belongs to the MEMO1 family.</text>
</comment>
<dbReference type="Gene3D" id="3.40.830.10">
    <property type="entry name" value="LigB-like"/>
    <property type="match status" value="1"/>
</dbReference>
<reference evidence="2 3" key="1">
    <citation type="submission" date="2019-07" db="EMBL/GenBank/DDBJ databases">
        <title>Genome assembly of two rare yeast pathogens: Diutina rugosa and Trichomonascus ciferrii.</title>
        <authorList>
            <person name="Mixao V."/>
            <person name="Saus E."/>
            <person name="Hansen A."/>
            <person name="Lass-Flor C."/>
            <person name="Gabaldon T."/>
        </authorList>
    </citation>
    <scope>NUCLEOTIDE SEQUENCE [LARGE SCALE GENOMIC DNA]</scope>
    <source>
        <strain evidence="2 3">CBS 613</strain>
    </source>
</reference>
<dbReference type="PANTHER" id="PTHR11060:SF0">
    <property type="entry name" value="PROTEIN MEMO1"/>
    <property type="match status" value="1"/>
</dbReference>
<dbReference type="AlphaFoldDB" id="A0A642UV16"/>
<evidence type="ECO:0008006" key="4">
    <source>
        <dbReference type="Google" id="ProtNLM"/>
    </source>
</evidence>
<dbReference type="InterPro" id="IPR002737">
    <property type="entry name" value="MEMO1_fam"/>
</dbReference>